<dbReference type="EMBL" id="SRXW01000001">
    <property type="protein sequence ID" value="TGY89947.1"/>
    <property type="molecule type" value="Genomic_DNA"/>
</dbReference>
<keyword evidence="1" id="KW-0812">Transmembrane</keyword>
<comment type="caution">
    <text evidence="2">The sequence shown here is derived from an EMBL/GenBank/DDBJ whole genome shotgun (WGS) entry which is preliminary data.</text>
</comment>
<gene>
    <name evidence="2" type="ORF">E5163_02070</name>
</gene>
<evidence type="ECO:0000313" key="2">
    <source>
        <dbReference type="EMBL" id="TGY89947.1"/>
    </source>
</evidence>
<feature type="transmembrane region" description="Helical" evidence="1">
    <location>
        <begin position="41"/>
        <end position="64"/>
    </location>
</feature>
<sequence>MVAPPVPGAISAPASIAREFDLRETEEKVRVRRRRRVLSGLADNLLFILVFALLGAVIFILYSLEGGRFDPEAGRGTMDFTLEALTIAWLVLLVAYIAYFVLKMFNILDRSKWVEVDEKAVRIGARRFPPDAGRFQVGGAARPAVPEPEPGLGAFRLFPARIYLFYEGGRRIDTTLRSRDLAVLLDVEDRLNRRLGAPRTV</sequence>
<dbReference type="Proteomes" id="UP000308054">
    <property type="component" value="Unassembled WGS sequence"/>
</dbReference>
<accession>A0A4S2H2X4</accession>
<keyword evidence="1" id="KW-0472">Membrane</keyword>
<keyword evidence="1" id="KW-1133">Transmembrane helix</keyword>
<evidence type="ECO:0000313" key="3">
    <source>
        <dbReference type="Proteomes" id="UP000308054"/>
    </source>
</evidence>
<evidence type="ECO:0000256" key="1">
    <source>
        <dbReference type="SAM" id="Phobius"/>
    </source>
</evidence>
<name>A0A4S2H2X4_9PROT</name>
<proteinExistence type="predicted"/>
<reference evidence="2 3" key="1">
    <citation type="journal article" date="2017" name="Int. J. Syst. Evol. Microbiol.">
        <title>Marinicauda algicola sp. nov., isolated from a marine red alga Rhodosorus marinus.</title>
        <authorList>
            <person name="Jeong S.E."/>
            <person name="Jeon S.H."/>
            <person name="Chun B.H."/>
            <person name="Kim D.W."/>
            <person name="Jeon C.O."/>
        </authorList>
    </citation>
    <scope>NUCLEOTIDE SEQUENCE [LARGE SCALE GENOMIC DNA]</scope>
    <source>
        <strain evidence="2 3">JCM 31718</strain>
    </source>
</reference>
<keyword evidence="3" id="KW-1185">Reference proteome</keyword>
<protein>
    <submittedName>
        <fullName evidence="2">Uncharacterized protein</fullName>
    </submittedName>
</protein>
<dbReference type="AlphaFoldDB" id="A0A4S2H2X4"/>
<organism evidence="2 3">
    <name type="scientific">Marinicauda algicola</name>
    <dbReference type="NCBI Taxonomy" id="2029849"/>
    <lineage>
        <taxon>Bacteria</taxon>
        <taxon>Pseudomonadati</taxon>
        <taxon>Pseudomonadota</taxon>
        <taxon>Alphaproteobacteria</taxon>
        <taxon>Maricaulales</taxon>
        <taxon>Maricaulaceae</taxon>
        <taxon>Marinicauda</taxon>
    </lineage>
</organism>
<dbReference type="RefSeq" id="WP_135994444.1">
    <property type="nucleotide sequence ID" value="NZ_CP071057.1"/>
</dbReference>
<feature type="transmembrane region" description="Helical" evidence="1">
    <location>
        <begin position="84"/>
        <end position="102"/>
    </location>
</feature>